<evidence type="ECO:0000313" key="2">
    <source>
        <dbReference type="Proteomes" id="UP001201701"/>
    </source>
</evidence>
<name>A0ABS9QK05_9HYPH</name>
<organism evidence="1 2">
    <name type="scientific">Mesorhizobium retamae</name>
    <dbReference type="NCBI Taxonomy" id="2912854"/>
    <lineage>
        <taxon>Bacteria</taxon>
        <taxon>Pseudomonadati</taxon>
        <taxon>Pseudomonadota</taxon>
        <taxon>Alphaproteobacteria</taxon>
        <taxon>Hyphomicrobiales</taxon>
        <taxon>Phyllobacteriaceae</taxon>
        <taxon>Mesorhizobium</taxon>
    </lineage>
</organism>
<dbReference type="Gene3D" id="1.10.3230.30">
    <property type="entry name" value="Phage gp6-like head-tail connector protein"/>
    <property type="match status" value="1"/>
</dbReference>
<gene>
    <name evidence="1" type="ORF">L4923_18720</name>
</gene>
<sequence length="177" mass="19629">MWLTPKVVTPPTVEPVSLPEAKRHARAADFNDDDDYLEDLIAAGRNHAEGYCGAFFSPCDVEVSATDWCDFNHVPTVPLGDVTSIEYVDTTGAVQTVSADVYERRDNAIVTKYGKQWPPIQIGSLIKLTATVGFEDCPSAVKHAMLLWIAGAYEKRESAALDNWTTMDALLCNHRYY</sequence>
<keyword evidence="2" id="KW-1185">Reference proteome</keyword>
<protein>
    <submittedName>
        <fullName evidence="1">Phage gp6-like head-tail connector protein</fullName>
    </submittedName>
</protein>
<proteinExistence type="predicted"/>
<dbReference type="EMBL" id="JAKREW010000020">
    <property type="protein sequence ID" value="MCG7507066.1"/>
    <property type="molecule type" value="Genomic_DNA"/>
</dbReference>
<dbReference type="NCBIfam" id="TIGR02215">
    <property type="entry name" value="phage_chp_gp8"/>
    <property type="match status" value="1"/>
</dbReference>
<dbReference type="InterPro" id="IPR011738">
    <property type="entry name" value="Phage_CHP"/>
</dbReference>
<evidence type="ECO:0000313" key="1">
    <source>
        <dbReference type="EMBL" id="MCG7507066.1"/>
    </source>
</evidence>
<accession>A0ABS9QK05</accession>
<reference evidence="1 2" key="1">
    <citation type="submission" date="2022-02" db="EMBL/GenBank/DDBJ databases">
        <title>Draft genome sequence of Mezorhizobium retamae strain IRAMC:0171 isolated from Retama raetam nodules.</title>
        <authorList>
            <person name="Bengaied R."/>
            <person name="Sbissi I."/>
            <person name="Huber K."/>
            <person name="Ghodbane F."/>
            <person name="Nouioui I."/>
            <person name="Tarhouni M."/>
            <person name="Gtari M."/>
        </authorList>
    </citation>
    <scope>NUCLEOTIDE SEQUENCE [LARGE SCALE GENOMIC DNA]</scope>
    <source>
        <strain evidence="1 2">IRAMC:0171</strain>
    </source>
</reference>
<dbReference type="RefSeq" id="WP_239367857.1">
    <property type="nucleotide sequence ID" value="NZ_JAKREW010000020.1"/>
</dbReference>
<comment type="caution">
    <text evidence="1">The sequence shown here is derived from an EMBL/GenBank/DDBJ whole genome shotgun (WGS) entry which is preliminary data.</text>
</comment>
<dbReference type="CDD" id="cd08054">
    <property type="entry name" value="gp6"/>
    <property type="match status" value="1"/>
</dbReference>
<dbReference type="Proteomes" id="UP001201701">
    <property type="component" value="Unassembled WGS sequence"/>
</dbReference>